<evidence type="ECO:0000256" key="3">
    <source>
        <dbReference type="ARBA" id="ARBA00022989"/>
    </source>
</evidence>
<keyword evidence="8" id="KW-1185">Reference proteome</keyword>
<name>A0ABR9VPF5_9SYNC</name>
<evidence type="ECO:0000313" key="7">
    <source>
        <dbReference type="EMBL" id="MBE9253224.1"/>
    </source>
</evidence>
<feature type="transmembrane region" description="Helical" evidence="5">
    <location>
        <begin position="28"/>
        <end position="52"/>
    </location>
</feature>
<keyword evidence="3 5" id="KW-1133">Transmembrane helix</keyword>
<comment type="caution">
    <text evidence="7">The sequence shown here is derived from an EMBL/GenBank/DDBJ whole genome shotgun (WGS) entry which is preliminary data.</text>
</comment>
<sequence>MALFNHYQVETPESVELEFTLAGIGNRLYAVLIDYICLGTIIFVLLIIWAVLAYNLSLYVSDDWQLWLTAIQIFLIFAVYVGYFVFFETLWQGQTPGKRRAKIRVIRGDGRPVGLQEASLRALFRPIDDFLYIGALMIIFGRQEKRIGDLLADTLVIRESRHPRGDRLQLQQPEAAKSLATQLSQWPGLERITADHWFVIRDYLLRRGDLLPKARQQAEARLAQQIQDRLRLTAPLADTPPEVLLEAVYLACQDRQTALTQESFEF</sequence>
<dbReference type="PANTHER" id="PTHR38480">
    <property type="entry name" value="SLR0254 PROTEIN"/>
    <property type="match status" value="1"/>
</dbReference>
<keyword evidence="2 5" id="KW-0812">Transmembrane</keyword>
<dbReference type="EMBL" id="JADEVV010000010">
    <property type="protein sequence ID" value="MBE9253224.1"/>
    <property type="molecule type" value="Genomic_DNA"/>
</dbReference>
<comment type="subcellular location">
    <subcellularLocation>
        <location evidence="1">Membrane</location>
        <topology evidence="1">Multi-pass membrane protein</topology>
    </subcellularLocation>
</comment>
<feature type="domain" description="RDD" evidence="6">
    <location>
        <begin position="21"/>
        <end position="152"/>
    </location>
</feature>
<evidence type="ECO:0000313" key="8">
    <source>
        <dbReference type="Proteomes" id="UP000658720"/>
    </source>
</evidence>
<evidence type="ECO:0000256" key="5">
    <source>
        <dbReference type="SAM" id="Phobius"/>
    </source>
</evidence>
<dbReference type="Proteomes" id="UP000658720">
    <property type="component" value="Unassembled WGS sequence"/>
</dbReference>
<gene>
    <name evidence="7" type="ORF">IQ217_04970</name>
</gene>
<feature type="transmembrane region" description="Helical" evidence="5">
    <location>
        <begin position="64"/>
        <end position="91"/>
    </location>
</feature>
<evidence type="ECO:0000256" key="1">
    <source>
        <dbReference type="ARBA" id="ARBA00004141"/>
    </source>
</evidence>
<accession>A0ABR9VPF5</accession>
<organism evidence="7 8">
    <name type="scientific">Synechocystis salina LEGE 00031</name>
    <dbReference type="NCBI Taxonomy" id="1828736"/>
    <lineage>
        <taxon>Bacteria</taxon>
        <taxon>Bacillati</taxon>
        <taxon>Cyanobacteriota</taxon>
        <taxon>Cyanophyceae</taxon>
        <taxon>Synechococcales</taxon>
        <taxon>Merismopediaceae</taxon>
        <taxon>Synechocystis</taxon>
    </lineage>
</organism>
<dbReference type="RefSeq" id="WP_194019135.1">
    <property type="nucleotide sequence ID" value="NZ_JADEVV010000010.1"/>
</dbReference>
<dbReference type="PANTHER" id="PTHR38480:SF1">
    <property type="entry name" value="SLR0254 PROTEIN"/>
    <property type="match status" value="1"/>
</dbReference>
<evidence type="ECO:0000256" key="2">
    <source>
        <dbReference type="ARBA" id="ARBA00022692"/>
    </source>
</evidence>
<dbReference type="InterPro" id="IPR010432">
    <property type="entry name" value="RDD"/>
</dbReference>
<evidence type="ECO:0000256" key="4">
    <source>
        <dbReference type="ARBA" id="ARBA00023136"/>
    </source>
</evidence>
<reference evidence="7 8" key="1">
    <citation type="submission" date="2020-10" db="EMBL/GenBank/DDBJ databases">
        <authorList>
            <person name="Castelo-Branco R."/>
            <person name="Eusebio N."/>
            <person name="Adriana R."/>
            <person name="Vieira A."/>
            <person name="Brugerolle De Fraissinette N."/>
            <person name="Rezende De Castro R."/>
            <person name="Schneider M.P."/>
            <person name="Vasconcelos V."/>
            <person name="Leao P.N."/>
        </authorList>
    </citation>
    <scope>NUCLEOTIDE SEQUENCE [LARGE SCALE GENOMIC DNA]</scope>
    <source>
        <strain evidence="7 8">LEGE 00031</strain>
    </source>
</reference>
<keyword evidence="4 5" id="KW-0472">Membrane</keyword>
<dbReference type="Pfam" id="PF06271">
    <property type="entry name" value="RDD"/>
    <property type="match status" value="1"/>
</dbReference>
<protein>
    <submittedName>
        <fullName evidence="7">RDD family protein</fullName>
    </submittedName>
</protein>
<evidence type="ECO:0000259" key="6">
    <source>
        <dbReference type="Pfam" id="PF06271"/>
    </source>
</evidence>
<proteinExistence type="predicted"/>